<dbReference type="PANTHER" id="PTHR34220:SF7">
    <property type="entry name" value="SENSOR HISTIDINE KINASE YPDA"/>
    <property type="match status" value="1"/>
</dbReference>
<dbReference type="InterPro" id="IPR010559">
    <property type="entry name" value="Sig_transdc_His_kin_internal"/>
</dbReference>
<dbReference type="RefSeq" id="WP_274266162.1">
    <property type="nucleotide sequence ID" value="NZ_CP117880.1"/>
</dbReference>
<dbReference type="Proteomes" id="UP001221558">
    <property type="component" value="Chromosome"/>
</dbReference>
<keyword evidence="1" id="KW-0812">Transmembrane</keyword>
<gene>
    <name evidence="3" type="ORF">PQ465_14095</name>
</gene>
<accession>A0ABY7WE07</accession>
<feature type="transmembrane region" description="Helical" evidence="1">
    <location>
        <begin position="120"/>
        <end position="141"/>
    </location>
</feature>
<dbReference type="SUPFAM" id="SSF55874">
    <property type="entry name" value="ATPase domain of HSP90 chaperone/DNA topoisomerase II/histidine kinase"/>
    <property type="match status" value="1"/>
</dbReference>
<dbReference type="Pfam" id="PF06580">
    <property type="entry name" value="His_kinase"/>
    <property type="match status" value="1"/>
</dbReference>
<feature type="transmembrane region" description="Helical" evidence="1">
    <location>
        <begin position="12"/>
        <end position="29"/>
    </location>
</feature>
<dbReference type="Gene3D" id="3.30.565.10">
    <property type="entry name" value="Histidine kinase-like ATPase, C-terminal domain"/>
    <property type="match status" value="1"/>
</dbReference>
<evidence type="ECO:0000256" key="1">
    <source>
        <dbReference type="SAM" id="Phobius"/>
    </source>
</evidence>
<dbReference type="EMBL" id="CP117880">
    <property type="protein sequence ID" value="WDF67433.1"/>
    <property type="molecule type" value="Genomic_DNA"/>
</dbReference>
<keyword evidence="4" id="KW-1185">Reference proteome</keyword>
<dbReference type="InterPro" id="IPR050640">
    <property type="entry name" value="Bact_2-comp_sensor_kinase"/>
</dbReference>
<keyword evidence="1" id="KW-0472">Membrane</keyword>
<evidence type="ECO:0000313" key="4">
    <source>
        <dbReference type="Proteomes" id="UP001221558"/>
    </source>
</evidence>
<dbReference type="InterPro" id="IPR036890">
    <property type="entry name" value="HATPase_C_sf"/>
</dbReference>
<reference evidence="3 4" key="1">
    <citation type="submission" date="2023-02" db="EMBL/GenBank/DDBJ databases">
        <title>Genome sequence of Sphingobacterium sp. KACC 22765.</title>
        <authorList>
            <person name="Kim S."/>
            <person name="Heo J."/>
            <person name="Kwon S.-W."/>
        </authorList>
    </citation>
    <scope>NUCLEOTIDE SEQUENCE [LARGE SCALE GENOMIC DNA]</scope>
    <source>
        <strain evidence="3 4">KACC 22765</strain>
    </source>
</reference>
<dbReference type="PANTHER" id="PTHR34220">
    <property type="entry name" value="SENSOR HISTIDINE KINASE YPDA"/>
    <property type="match status" value="1"/>
</dbReference>
<sequence>MKKFLINFARAIALTAVIFLFFALHYMISYGQIDIQFFLAKGSAIGLTYGLVLYLVNNGTAKYIKRKYPPEKNVRKFLYAFIIANIVFTGLFVFLIDYVFRVLLYNEPVQHFLKTQSFNNYAIIGTISLLIGLTFFALGYYKRRKNTEILQQGLIANRATAEFESLKAQIDPHFLFNSLNVLASLIEEDQQRAIDYTHSLSAIYRYITEQKDKQLVPLADELAFADSFIKLVKIRFENAIIFRNMLESHTADRYIAPLSLQLLLENAIKHNVANEEAVLEISISQDDDYLIVTNNLQEKTIKPQSTHIGLSNIRQRYALLTERIVHIEKTDQYFRVKIPLLNRP</sequence>
<feature type="transmembrane region" description="Helical" evidence="1">
    <location>
        <begin position="35"/>
        <end position="56"/>
    </location>
</feature>
<proteinExistence type="predicted"/>
<keyword evidence="1" id="KW-1133">Transmembrane helix</keyword>
<keyword evidence="3" id="KW-0808">Transferase</keyword>
<keyword evidence="3" id="KW-0418">Kinase</keyword>
<protein>
    <submittedName>
        <fullName evidence="3">Histidine kinase</fullName>
    </submittedName>
</protein>
<evidence type="ECO:0000313" key="3">
    <source>
        <dbReference type="EMBL" id="WDF67433.1"/>
    </source>
</evidence>
<evidence type="ECO:0000259" key="2">
    <source>
        <dbReference type="Pfam" id="PF06580"/>
    </source>
</evidence>
<organism evidence="3 4">
    <name type="scientific">Sphingobacterium oryzagri</name>
    <dbReference type="NCBI Taxonomy" id="3025669"/>
    <lineage>
        <taxon>Bacteria</taxon>
        <taxon>Pseudomonadati</taxon>
        <taxon>Bacteroidota</taxon>
        <taxon>Sphingobacteriia</taxon>
        <taxon>Sphingobacteriales</taxon>
        <taxon>Sphingobacteriaceae</taxon>
        <taxon>Sphingobacterium</taxon>
    </lineage>
</organism>
<feature type="domain" description="Signal transduction histidine kinase internal region" evidence="2">
    <location>
        <begin position="161"/>
        <end position="239"/>
    </location>
</feature>
<feature type="transmembrane region" description="Helical" evidence="1">
    <location>
        <begin position="77"/>
        <end position="100"/>
    </location>
</feature>
<dbReference type="GO" id="GO:0016301">
    <property type="term" value="F:kinase activity"/>
    <property type="evidence" value="ECO:0007669"/>
    <property type="project" value="UniProtKB-KW"/>
</dbReference>
<name>A0ABY7WE07_9SPHI</name>